<evidence type="ECO:0000313" key="2">
    <source>
        <dbReference type="Proteomes" id="UP001500936"/>
    </source>
</evidence>
<sequence length="44" mass="5356">MPFINAYKDRLAAADSVEYDLLMQKDYETARELRREARRWGLHR</sequence>
<dbReference type="RefSeq" id="WP_345267790.1">
    <property type="nucleotide sequence ID" value="NZ_BAABHB010000004.1"/>
</dbReference>
<protein>
    <submittedName>
        <fullName evidence="1">Uncharacterized protein</fullName>
    </submittedName>
</protein>
<accession>A0ABP8KHR5</accession>
<evidence type="ECO:0000313" key="1">
    <source>
        <dbReference type="EMBL" id="GAA4406594.1"/>
    </source>
</evidence>
<keyword evidence="2" id="KW-1185">Reference proteome</keyword>
<proteinExistence type="predicted"/>
<name>A0ABP8KHR5_9BACT</name>
<dbReference type="EMBL" id="BAABHB010000004">
    <property type="protein sequence ID" value="GAA4406594.1"/>
    <property type="molecule type" value="Genomic_DNA"/>
</dbReference>
<comment type="caution">
    <text evidence="1">The sequence shown here is derived from an EMBL/GenBank/DDBJ whole genome shotgun (WGS) entry which is preliminary data.</text>
</comment>
<reference evidence="2" key="1">
    <citation type="journal article" date="2019" name="Int. J. Syst. Evol. Microbiol.">
        <title>The Global Catalogue of Microorganisms (GCM) 10K type strain sequencing project: providing services to taxonomists for standard genome sequencing and annotation.</title>
        <authorList>
            <consortium name="The Broad Institute Genomics Platform"/>
            <consortium name="The Broad Institute Genome Sequencing Center for Infectious Disease"/>
            <person name="Wu L."/>
            <person name="Ma J."/>
        </authorList>
    </citation>
    <scope>NUCLEOTIDE SEQUENCE [LARGE SCALE GENOMIC DNA]</scope>
    <source>
        <strain evidence="2">JCM 17925</strain>
    </source>
</reference>
<organism evidence="1 2">
    <name type="scientific">Nibrella viscosa</name>
    <dbReference type="NCBI Taxonomy" id="1084524"/>
    <lineage>
        <taxon>Bacteria</taxon>
        <taxon>Pseudomonadati</taxon>
        <taxon>Bacteroidota</taxon>
        <taxon>Cytophagia</taxon>
        <taxon>Cytophagales</taxon>
        <taxon>Spirosomataceae</taxon>
        <taxon>Nibrella</taxon>
    </lineage>
</organism>
<dbReference type="Proteomes" id="UP001500936">
    <property type="component" value="Unassembled WGS sequence"/>
</dbReference>
<gene>
    <name evidence="1" type="ORF">GCM10023187_26210</name>
</gene>